<dbReference type="NCBIfam" id="TIGR04377">
    <property type="entry name" value="myo_inos_iolD"/>
    <property type="match status" value="1"/>
</dbReference>
<dbReference type="InterPro" id="IPR029061">
    <property type="entry name" value="THDP-binding"/>
</dbReference>
<dbReference type="GO" id="GO:0050660">
    <property type="term" value="F:flavin adenine dinucleotide binding"/>
    <property type="evidence" value="ECO:0007669"/>
    <property type="project" value="TreeGrafter"/>
</dbReference>
<dbReference type="EMBL" id="ABNOCX020000006">
    <property type="protein sequence ID" value="EML7082856.1"/>
    <property type="molecule type" value="Genomic_DNA"/>
</dbReference>
<gene>
    <name evidence="7" type="primary">iolD</name>
    <name evidence="7" type="ORF">RYF40_003330</name>
</gene>
<dbReference type="SUPFAM" id="SSF52467">
    <property type="entry name" value="DHS-like NAD/FAD-binding domain"/>
    <property type="match status" value="1"/>
</dbReference>
<protein>
    <submittedName>
        <fullName evidence="7">3D-(3,5/4)-trihydroxycyclohexane-1,2-dione acylhydrolase (Decyclizing)</fullName>
        <ecNumber evidence="7">3.7.1.22</ecNumber>
    </submittedName>
</protein>
<dbReference type="CDD" id="cd07035">
    <property type="entry name" value="TPP_PYR_POX_like"/>
    <property type="match status" value="1"/>
</dbReference>
<dbReference type="InterPro" id="IPR000399">
    <property type="entry name" value="TPP-bd_CS"/>
</dbReference>
<dbReference type="GO" id="GO:0005948">
    <property type="term" value="C:acetolactate synthase complex"/>
    <property type="evidence" value="ECO:0007669"/>
    <property type="project" value="TreeGrafter"/>
</dbReference>
<accession>A0AAI9GR75</accession>
<dbReference type="SUPFAM" id="SSF52518">
    <property type="entry name" value="Thiamin diphosphate-binding fold (THDP-binding)"/>
    <property type="match status" value="2"/>
</dbReference>
<evidence type="ECO:0000256" key="2">
    <source>
        <dbReference type="ARBA" id="ARBA00023052"/>
    </source>
</evidence>
<dbReference type="GO" id="GO:0003984">
    <property type="term" value="F:acetolactate synthase activity"/>
    <property type="evidence" value="ECO:0007669"/>
    <property type="project" value="TreeGrafter"/>
</dbReference>
<evidence type="ECO:0000259" key="5">
    <source>
        <dbReference type="Pfam" id="PF02775"/>
    </source>
</evidence>
<dbReference type="InterPro" id="IPR012000">
    <property type="entry name" value="Thiamin_PyroP_enz_cen_dom"/>
</dbReference>
<dbReference type="InterPro" id="IPR011766">
    <property type="entry name" value="TPP_enzyme_TPP-bd"/>
</dbReference>
<dbReference type="CDD" id="cd02003">
    <property type="entry name" value="TPP_IolD"/>
    <property type="match status" value="1"/>
</dbReference>
<organism evidence="7">
    <name type="scientific">Klebsiella oxytoca</name>
    <dbReference type="NCBI Taxonomy" id="571"/>
    <lineage>
        <taxon>Bacteria</taxon>
        <taxon>Pseudomonadati</taxon>
        <taxon>Pseudomonadota</taxon>
        <taxon>Gammaproteobacteria</taxon>
        <taxon>Enterobacterales</taxon>
        <taxon>Enterobacteriaceae</taxon>
        <taxon>Klebsiella/Raoultella group</taxon>
        <taxon>Klebsiella</taxon>
    </lineage>
</organism>
<dbReference type="AlphaFoldDB" id="A0AAI9GR75"/>
<dbReference type="GO" id="GO:0019310">
    <property type="term" value="P:inositol catabolic process"/>
    <property type="evidence" value="ECO:0007669"/>
    <property type="project" value="InterPro"/>
</dbReference>
<feature type="domain" description="Thiamine pyrophosphate enzyme TPP-binding" evidence="5">
    <location>
        <begin position="442"/>
        <end position="601"/>
    </location>
</feature>
<dbReference type="InterPro" id="IPR030817">
    <property type="entry name" value="Myo_inos_IolD"/>
</dbReference>
<dbReference type="InterPro" id="IPR045229">
    <property type="entry name" value="TPP_enz"/>
</dbReference>
<dbReference type="GO" id="GO:0009097">
    <property type="term" value="P:isoleucine biosynthetic process"/>
    <property type="evidence" value="ECO:0007669"/>
    <property type="project" value="TreeGrafter"/>
</dbReference>
<evidence type="ECO:0000259" key="6">
    <source>
        <dbReference type="Pfam" id="PF02776"/>
    </source>
</evidence>
<dbReference type="Gene3D" id="3.40.50.970">
    <property type="match status" value="2"/>
</dbReference>
<proteinExistence type="inferred from homology"/>
<dbReference type="InterPro" id="IPR012001">
    <property type="entry name" value="Thiamin_PyroP_enz_TPP-bd_dom"/>
</dbReference>
<dbReference type="GO" id="GO:0102481">
    <property type="term" value="F:3D-(3,5/4)-trihydroxycyclohexane-1,2-dione hydrolase activity"/>
    <property type="evidence" value="ECO:0007669"/>
    <property type="project" value="UniProtKB-EC"/>
</dbReference>
<evidence type="ECO:0000259" key="4">
    <source>
        <dbReference type="Pfam" id="PF00205"/>
    </source>
</evidence>
<sequence length="646" mass="70891">MGKLRLTMAQALVKFLDNQYLEVDGEEHKFVKGIFAIFGHGNVLGMGQALEQDSGEMRVYQGRNEQGMAHVATGFARQSLRRQIIACTSSIGPGAANMITAAATATANRIPLLLLPGDVFATRQPDPVLQQIEQSHDLSITTNDAFRAVSKYWDRITRPEQLMSACINAMRVLTDPAETGAVTLCLPQDVQGEAWDYPQSFFTRRVHRLDRRPASVAQLADAVAAIKASRKPLIVCGGGVKYSGAGEALTHFAERYGVPFAETQAGKGSVVSSHPYNVGGVGETGCLAANLLAKEADLVIGLGTRFSDFTTSSKWIFQHPGVRFLNINVSNFDAWKLDGIPMLADAREALTALDDALSGESWQAGWGEQIESVQSRQLKETQRVYQAVWQETAFVPEIDDHLDRESVYREFRQITDSTLTQSSVLGVLNETLPADAVIVAAAGSLPGDLQRVWRNRATNTYHVEYGYSCMGYEVSAALGVKLAQPQSEVYSLVGDGSFMMLHSELVTSLQERAKINIVLLDNMANGCINNLQMEHGMDSFGTEFRFRCAESGQLQGGLVPVDFATVAAGYGCKTWRVTTLEELRHALDAARRETVSTLIDIKVLPKTMVHKYGSWWNVGVAQSALSERIRKVAQMINEKRAQARDY</sequence>
<keyword evidence="2 3" id="KW-0786">Thiamine pyrophosphate</keyword>
<comment type="similarity">
    <text evidence="1 3">Belongs to the TPP enzyme family.</text>
</comment>
<dbReference type="PANTHER" id="PTHR18968">
    <property type="entry name" value="THIAMINE PYROPHOSPHATE ENZYMES"/>
    <property type="match status" value="1"/>
</dbReference>
<feature type="domain" description="Thiamine pyrophosphate enzyme N-terminal TPP-binding" evidence="6">
    <location>
        <begin position="31"/>
        <end position="134"/>
    </location>
</feature>
<dbReference type="Pfam" id="PF02775">
    <property type="entry name" value="TPP_enzyme_C"/>
    <property type="match status" value="1"/>
</dbReference>
<feature type="domain" description="Thiamine pyrophosphate enzyme central" evidence="4">
    <location>
        <begin position="220"/>
        <end position="353"/>
    </location>
</feature>
<evidence type="ECO:0000256" key="1">
    <source>
        <dbReference type="ARBA" id="ARBA00007812"/>
    </source>
</evidence>
<dbReference type="GO" id="GO:0000287">
    <property type="term" value="F:magnesium ion binding"/>
    <property type="evidence" value="ECO:0007669"/>
    <property type="project" value="InterPro"/>
</dbReference>
<dbReference type="InterPro" id="IPR029035">
    <property type="entry name" value="DHS-like_NAD/FAD-binding_dom"/>
</dbReference>
<dbReference type="GO" id="GO:0030976">
    <property type="term" value="F:thiamine pyrophosphate binding"/>
    <property type="evidence" value="ECO:0007669"/>
    <property type="project" value="InterPro"/>
</dbReference>
<keyword evidence="7" id="KW-0378">Hydrolase</keyword>
<dbReference type="GO" id="GO:0009099">
    <property type="term" value="P:L-valine biosynthetic process"/>
    <property type="evidence" value="ECO:0007669"/>
    <property type="project" value="TreeGrafter"/>
</dbReference>
<reference evidence="7" key="1">
    <citation type="submission" date="2024-02" db="EMBL/GenBank/DDBJ databases">
        <authorList>
            <consortium name="Clinical and Environmental Microbiology Branch: Whole genome sequencing antimicrobial resistance pathogens in the healthcare setting"/>
        </authorList>
    </citation>
    <scope>NUCLEOTIDE SEQUENCE</scope>
    <source>
        <strain evidence="7">2023BB-00086</strain>
    </source>
</reference>
<dbReference type="Gene3D" id="3.40.50.1220">
    <property type="entry name" value="TPP-binding domain"/>
    <property type="match status" value="1"/>
</dbReference>
<dbReference type="PANTHER" id="PTHR18968:SF9">
    <property type="entry name" value="3D-(3,5_4)-TRIHYDROXYCYCLOHEXANE-1,2-DIONE HYDROLASE"/>
    <property type="match status" value="1"/>
</dbReference>
<comment type="caution">
    <text evidence="7">The sequence shown here is derived from an EMBL/GenBank/DDBJ whole genome shotgun (WGS) entry which is preliminary data.</text>
</comment>
<dbReference type="PROSITE" id="PS00187">
    <property type="entry name" value="TPP_ENZYMES"/>
    <property type="match status" value="1"/>
</dbReference>
<dbReference type="EC" id="3.7.1.22" evidence="7"/>
<dbReference type="Pfam" id="PF00205">
    <property type="entry name" value="TPP_enzyme_M"/>
    <property type="match status" value="1"/>
</dbReference>
<evidence type="ECO:0000313" key="7">
    <source>
        <dbReference type="EMBL" id="EML7082856.1"/>
    </source>
</evidence>
<dbReference type="Pfam" id="PF02776">
    <property type="entry name" value="TPP_enzyme_N"/>
    <property type="match status" value="1"/>
</dbReference>
<evidence type="ECO:0000256" key="3">
    <source>
        <dbReference type="RuleBase" id="RU362132"/>
    </source>
</evidence>
<dbReference type="RefSeq" id="WP_004108842.1">
    <property type="nucleotide sequence ID" value="NZ_ABJALA020000005.1"/>
</dbReference>
<name>A0AAI9GR75_KLEOX</name>